<dbReference type="SUPFAM" id="SSF53474">
    <property type="entry name" value="alpha/beta-Hydrolases"/>
    <property type="match status" value="1"/>
</dbReference>
<dbReference type="InterPro" id="IPR029058">
    <property type="entry name" value="AB_hydrolase_fold"/>
</dbReference>
<feature type="region of interest" description="Disordered" evidence="2">
    <location>
        <begin position="17"/>
        <end position="45"/>
    </location>
</feature>
<dbReference type="InterPro" id="IPR027417">
    <property type="entry name" value="P-loop_NTPase"/>
</dbReference>
<keyword evidence="1" id="KW-0677">Repeat</keyword>
<dbReference type="Gene3D" id="3.40.50.1820">
    <property type="entry name" value="alpha/beta hydrolase"/>
    <property type="match status" value="1"/>
</dbReference>
<proteinExistence type="predicted"/>
<sequence>MFSRKLFSPSKQIRRFQRSGSVVPAEGDNSVGSEVTPEGKSPAQIVKTDTDALRATPDLSYSTSSALPSHPKQGSLDRTSDPQGLTLLYEPGKPYIADIIFVHGLGGSSRLSWSKNKDPNLFWPQEWLPYDHDVGKARIFTFGYNAFFHSASQSGAMGVADFAKNLLYDLLYGQGPSGSNFHIGSVPIIFVTHSMGGLVFKKAFLDGSTDNHYKTVIEAIKAVVFLSTPHRGADLASILNKVLSTTLLISQKQYVADLLRNGPFVRNINEQFRHSAPKLRIFSFYETLKTSIGFTSALILDQETATLGYPGEISRSLNADHHGVCKFDNPQDNNYRVVLSALKTLLSAYIIDDSRPSSSELEILKLLLSVSESMDHDLDLFWARRAESTCTWILEQPEMNSWISSNSISELQWIYGRPGRGKSVLASFLITHLREEGLVVQHFFFRAGDETKRSISVLLRSLAYQIANRVPSYRRALRKLSDGGYKPKESDWRATWKKLFVGILFRMDFLPTLYWVIDGLDECDLPQHVFEILADISLSNSPIKCIVTSRWNPTLSAIQERVQPRVRSSALSLDHDKTDIRIYASEQLDYLTWNSAIKQKIMDRILDKASGNFLWLNLVLEEIKDCHTESDVRLCLEELPPGMEDLYQRMEDTICRIRRPSDRSLCRHLLLWAMYTRRAISMDELRAVLEPQHGQLLDIAHTIDRLCGHFVVLEGGKRISLLHQSAREYLTTTPTLPFSLEAVGAHRELCERCISAFMNRSLRGKLTPTNLKLLEYRATSWPYHLQAIKHAIDSDEHLDSLLIQFFTQVHVLLWIQTLATMNQFKVLIEASHALTSYIHRERRLSAAKDPEMRRVEDLDLLESWSQDLLRIPGKFGSILSKDPPSIFDSVPAFCPSNSIIHKLFAKSASSSISVRSQLAEWDDCLASVSVGSGHWATLVVSSGRYLAVSNEVGTVTVWDCTTFQVIQHLQHSERERISAMCFDTGGDQLATYGSHSTRIWEPQTGKVIHVINNVPNMTGLFLSFVEKDKALLMGSDRRCLLRYDLTSNPSTTWVPIDSSILNDVGPINGTNLNSPSSLAISPDGSLIAAAYRRFPVTIWSINPPKIIKSLSRKQSQDLPSAPLPFASKLAWHPLGEELMGLFLDGCAFRFNIIDGTLQEQRPDWGRMPDDIQCSPDGEFYAIQGVGGNIKLFDYKSSALLYQITSIGGVVGAFTFSQDGQRFFQLRGDTCTVWEPNSLVRFSAADDQTINTHSSPDENVKLANIASQSIVDDRPPISLVSLAPKGRLLCIGDEDGLIWLFDSATGAKLEVGQTATTMSIEHVAWSDQGDRLIYSEINGRLTILSLSLVDGAWTYRRIKRFEPEMAEGGIRQLLFSTDSSMLLVAFKDSAQVWSLESGLLKHTHSGGLTSPMWTNHPQSADQMICVNLSHIGICRWIPGDSNNMTISSRPQKILENKSIPITYLPPISPDLISDTATGNKDKIEEEIEQIKTTHFPGYILLIVSRRTASRTLPPRFEVLDTTRFASTDTHLMDDAYALKIPPEVLREAEIPLNVLPNERLVFLDKSLRLCTWHLRSSKGLDNITRHFSIPRDWVSSRNLQLLHINASGTIFCPLRDGIAMIDSTAASTW</sequence>
<dbReference type="PANTHER" id="PTHR10039:SF16">
    <property type="entry name" value="GPI INOSITOL-DEACYLASE"/>
    <property type="match status" value="1"/>
</dbReference>
<dbReference type="InterPro" id="IPR054471">
    <property type="entry name" value="GPIID_WHD"/>
</dbReference>
<evidence type="ECO:0000313" key="5">
    <source>
        <dbReference type="EMBL" id="AET07147.1"/>
    </source>
</evidence>
<dbReference type="InterPro" id="IPR015943">
    <property type="entry name" value="WD40/YVTN_repeat-like_dom_sf"/>
</dbReference>
<evidence type="ECO:0000259" key="4">
    <source>
        <dbReference type="Pfam" id="PF24883"/>
    </source>
</evidence>
<dbReference type="SUPFAM" id="SSF69304">
    <property type="entry name" value="Tricorn protease N-terminal domain"/>
    <property type="match status" value="1"/>
</dbReference>
<name>G8H3Q6_CRYPA</name>
<dbReference type="PANTHER" id="PTHR10039">
    <property type="entry name" value="AMELOGENIN"/>
    <property type="match status" value="1"/>
</dbReference>
<dbReference type="SUPFAM" id="SSF52540">
    <property type="entry name" value="P-loop containing nucleoside triphosphate hydrolases"/>
    <property type="match status" value="1"/>
</dbReference>
<evidence type="ECO:0000259" key="3">
    <source>
        <dbReference type="Pfam" id="PF22939"/>
    </source>
</evidence>
<dbReference type="Gene3D" id="3.40.50.300">
    <property type="entry name" value="P-loop containing nucleotide triphosphate hydrolases"/>
    <property type="match status" value="1"/>
</dbReference>
<dbReference type="SMART" id="SM00320">
    <property type="entry name" value="WD40"/>
    <property type="match status" value="5"/>
</dbReference>
<feature type="domain" description="Nephrocystin 3-like N-terminal" evidence="4">
    <location>
        <begin position="389"/>
        <end position="550"/>
    </location>
</feature>
<accession>G8H3Q6</accession>
<dbReference type="EMBL" id="JN367276">
    <property type="protein sequence ID" value="AET07147.1"/>
    <property type="molecule type" value="Genomic_DNA"/>
</dbReference>
<gene>
    <name evidence="5" type="primary">vic4</name>
</gene>
<dbReference type="InterPro" id="IPR056884">
    <property type="entry name" value="NPHP3-like_N"/>
</dbReference>
<evidence type="ECO:0000256" key="1">
    <source>
        <dbReference type="ARBA" id="ARBA00022737"/>
    </source>
</evidence>
<dbReference type="InterPro" id="IPR011047">
    <property type="entry name" value="Quinoprotein_ADH-like_sf"/>
</dbReference>
<feature type="domain" description="GPI inositol-deacylase winged helix" evidence="3">
    <location>
        <begin position="663"/>
        <end position="732"/>
    </location>
</feature>
<dbReference type="Pfam" id="PF22939">
    <property type="entry name" value="WHD_GPIID"/>
    <property type="match status" value="1"/>
</dbReference>
<protein>
    <submittedName>
        <fullName evidence="5">Vegetative incompatibility protein 4</fullName>
    </submittedName>
</protein>
<dbReference type="SUPFAM" id="SSF50998">
    <property type="entry name" value="Quinoprotein alcohol dehydrogenase-like"/>
    <property type="match status" value="1"/>
</dbReference>
<dbReference type="Pfam" id="PF24883">
    <property type="entry name" value="NPHP3_N"/>
    <property type="match status" value="1"/>
</dbReference>
<reference evidence="5" key="1">
    <citation type="journal article" date="2012" name="Genetics">
        <title>Molecular Characterization of Vegetative Incompatibility Genes That Restrict Hypovirus Transmission in the Chestnut Blight Fungus Cryphonectria parasitica.</title>
        <authorList>
            <person name="Choi G.H."/>
            <person name="Dawe A.L."/>
            <person name="Churbanov A."/>
            <person name="Smith M.L."/>
            <person name="Milgroom M.G."/>
            <person name="Nuss D.L."/>
        </authorList>
    </citation>
    <scope>NUCLEOTIDE SEQUENCE</scope>
    <source>
        <strain evidence="5">EP146</strain>
    </source>
</reference>
<feature type="region of interest" description="Disordered" evidence="2">
    <location>
        <begin position="60"/>
        <end position="83"/>
    </location>
</feature>
<dbReference type="InterPro" id="IPR001680">
    <property type="entry name" value="WD40_rpt"/>
</dbReference>
<organism evidence="5">
    <name type="scientific">Cryphonectria parasitica</name>
    <name type="common">Chestnut blight fungus</name>
    <name type="synonym">Endothia parasitica</name>
    <dbReference type="NCBI Taxonomy" id="5116"/>
    <lineage>
        <taxon>Eukaryota</taxon>
        <taxon>Fungi</taxon>
        <taxon>Dikarya</taxon>
        <taxon>Ascomycota</taxon>
        <taxon>Pezizomycotina</taxon>
        <taxon>Sordariomycetes</taxon>
        <taxon>Sordariomycetidae</taxon>
        <taxon>Diaporthales</taxon>
        <taxon>Cryphonectriaceae</taxon>
        <taxon>Cryphonectria-Endothia species complex</taxon>
        <taxon>Cryphonectria</taxon>
    </lineage>
</organism>
<dbReference type="Gene3D" id="2.130.10.10">
    <property type="entry name" value="YVTN repeat-like/Quinoprotein amine dehydrogenase"/>
    <property type="match status" value="3"/>
</dbReference>
<evidence type="ECO:0000256" key="2">
    <source>
        <dbReference type="SAM" id="MobiDB-lite"/>
    </source>
</evidence>